<keyword evidence="1" id="KW-0175">Coiled coil</keyword>
<comment type="caution">
    <text evidence="4">The sequence shown here is derived from an EMBL/GenBank/DDBJ whole genome shotgun (WGS) entry which is preliminary data.</text>
</comment>
<dbReference type="PANTHER" id="PTHR14428:SF5">
    <property type="entry name" value="NUCLEOLAR COMPLEX PROTEIN 3 HOMOLOG"/>
    <property type="match status" value="1"/>
</dbReference>
<evidence type="ECO:0000313" key="4">
    <source>
        <dbReference type="EMBL" id="MCD9639105.1"/>
    </source>
</evidence>
<accession>A0ABS8UZ33</accession>
<dbReference type="SUPFAM" id="SSF48371">
    <property type="entry name" value="ARM repeat"/>
    <property type="match status" value="1"/>
</dbReference>
<gene>
    <name evidence="4" type="ORF">HAX54_023408</name>
</gene>
<evidence type="ECO:0000256" key="2">
    <source>
        <dbReference type="SAM" id="MobiDB-lite"/>
    </source>
</evidence>
<evidence type="ECO:0000313" key="5">
    <source>
        <dbReference type="Proteomes" id="UP000823775"/>
    </source>
</evidence>
<dbReference type="Pfam" id="PF07540">
    <property type="entry name" value="NOC3p"/>
    <property type="match status" value="1"/>
</dbReference>
<evidence type="ECO:0000256" key="1">
    <source>
        <dbReference type="SAM" id="Coils"/>
    </source>
</evidence>
<dbReference type="Proteomes" id="UP000823775">
    <property type="component" value="Unassembled WGS sequence"/>
</dbReference>
<feature type="compositionally biased region" description="Basic and acidic residues" evidence="2">
    <location>
        <begin position="416"/>
        <end position="439"/>
    </location>
</feature>
<dbReference type="InterPro" id="IPR016903">
    <property type="entry name" value="Nucleolar_cplx-assoc_3"/>
</dbReference>
<dbReference type="PANTHER" id="PTHR14428">
    <property type="entry name" value="NUCLEOLAR COMPLEX PROTEIN 3"/>
    <property type="match status" value="1"/>
</dbReference>
<feature type="coiled-coil region" evidence="1">
    <location>
        <begin position="143"/>
        <end position="170"/>
    </location>
</feature>
<name>A0ABS8UZ33_DATST</name>
<protein>
    <recommendedName>
        <fullName evidence="3">Nucleolar complex-associated protein 3 N-terminal domain-containing protein</fullName>
    </recommendedName>
</protein>
<feature type="domain" description="Nucleolar complex-associated protein 3 N-terminal" evidence="3">
    <location>
        <begin position="195"/>
        <end position="285"/>
    </location>
</feature>
<feature type="region of interest" description="Disordered" evidence="2">
    <location>
        <begin position="1"/>
        <end position="25"/>
    </location>
</feature>
<organism evidence="4 5">
    <name type="scientific">Datura stramonium</name>
    <name type="common">Jimsonweed</name>
    <name type="synonym">Common thornapple</name>
    <dbReference type="NCBI Taxonomy" id="4076"/>
    <lineage>
        <taxon>Eukaryota</taxon>
        <taxon>Viridiplantae</taxon>
        <taxon>Streptophyta</taxon>
        <taxon>Embryophyta</taxon>
        <taxon>Tracheophyta</taxon>
        <taxon>Spermatophyta</taxon>
        <taxon>Magnoliopsida</taxon>
        <taxon>eudicotyledons</taxon>
        <taxon>Gunneridae</taxon>
        <taxon>Pentapetalae</taxon>
        <taxon>asterids</taxon>
        <taxon>lamiids</taxon>
        <taxon>Solanales</taxon>
        <taxon>Solanaceae</taxon>
        <taxon>Solanoideae</taxon>
        <taxon>Datureae</taxon>
        <taxon>Datura</taxon>
    </lineage>
</organism>
<dbReference type="InterPro" id="IPR011501">
    <property type="entry name" value="Noc3_N"/>
</dbReference>
<dbReference type="EMBL" id="JACEIK010002844">
    <property type="protein sequence ID" value="MCD9639105.1"/>
    <property type="molecule type" value="Genomic_DNA"/>
</dbReference>
<reference evidence="4 5" key="1">
    <citation type="journal article" date="2021" name="BMC Genomics">
        <title>Datura genome reveals duplications of psychoactive alkaloid biosynthetic genes and high mutation rate following tissue culture.</title>
        <authorList>
            <person name="Rajewski A."/>
            <person name="Carter-House D."/>
            <person name="Stajich J."/>
            <person name="Litt A."/>
        </authorList>
    </citation>
    <scope>NUCLEOTIDE SEQUENCE [LARGE SCALE GENOMIC DNA]</scope>
    <source>
        <strain evidence="4">AR-01</strain>
    </source>
</reference>
<dbReference type="InterPro" id="IPR016024">
    <property type="entry name" value="ARM-type_fold"/>
</dbReference>
<feature type="region of interest" description="Disordered" evidence="2">
    <location>
        <begin position="110"/>
        <end position="137"/>
    </location>
</feature>
<feature type="region of interest" description="Disordered" evidence="2">
    <location>
        <begin position="414"/>
        <end position="439"/>
    </location>
</feature>
<evidence type="ECO:0000259" key="3">
    <source>
        <dbReference type="Pfam" id="PF07540"/>
    </source>
</evidence>
<sequence length="498" mass="56828">MGKKKQKIVLPPELPPEVPDEAVEVSDEDVTFVTENREYTGFLSNLDTKSINKHVTRVADVKEDELEFLYERRLKKKSLDKETEKRGLEVDPVDALPVKTLDGKLYYRTVPKATQKSENEDKDEDNTSNKDAGTDASVVRLTKAEKRAKLKKMRKEAKKQAKEVAEVEDVKQIPQAEVLDEVRKDMTAEEANEKKKFRLAELGTALLADPELNIKSLKEMLEISKDGDRDIVVLALKSLLAVFRDIIPGYRIRLPTEKEQEMKVSKAVKKMRFYESTLLSAYKAYIQKLIALEKQAVYKRVAVRCICTLLEAVPHFNFRESLLAAVIRNISSEDDISRKLCCATVKSLFTNEGKHGGEVTVEAVQMIADLVKAYDCQLHPDSIEVFMSLTFDEDLGKREAPDANKFKSKNAKRKNLKELKESSANEKKRTRKEMMSKTREEVTAELKAASLATDVTERRRMQTDVLSAIFETYFRVLKHALKPRYVFLADDVMEPVNQ</sequence>
<keyword evidence="5" id="KW-1185">Reference proteome</keyword>
<proteinExistence type="predicted"/>